<dbReference type="AlphaFoldDB" id="A0A8J2U3M9"/>
<name>A0A8J2U3M9_9GAMM</name>
<gene>
    <name evidence="1" type="ORF">GCM10011369_11830</name>
</gene>
<dbReference type="SUPFAM" id="SSF55729">
    <property type="entry name" value="Acyl-CoA N-acyltransferases (Nat)"/>
    <property type="match status" value="1"/>
</dbReference>
<evidence type="ECO:0000313" key="1">
    <source>
        <dbReference type="EMBL" id="GGA71674.1"/>
    </source>
</evidence>
<evidence type="ECO:0000313" key="2">
    <source>
        <dbReference type="Proteomes" id="UP000619743"/>
    </source>
</evidence>
<reference evidence="2" key="1">
    <citation type="journal article" date="2019" name="Int. J. Syst. Evol. Microbiol.">
        <title>The Global Catalogue of Microorganisms (GCM) 10K type strain sequencing project: providing services to taxonomists for standard genome sequencing and annotation.</title>
        <authorList>
            <consortium name="The Broad Institute Genomics Platform"/>
            <consortium name="The Broad Institute Genome Sequencing Center for Infectious Disease"/>
            <person name="Wu L."/>
            <person name="Ma J."/>
        </authorList>
    </citation>
    <scope>NUCLEOTIDE SEQUENCE [LARGE SCALE GENOMIC DNA]</scope>
    <source>
        <strain evidence="2">CGMCC 1.10130</strain>
    </source>
</reference>
<dbReference type="InterPro" id="IPR016181">
    <property type="entry name" value="Acyl_CoA_acyltransferase"/>
</dbReference>
<organism evidence="1 2">
    <name type="scientific">Neiella marina</name>
    <dbReference type="NCBI Taxonomy" id="508461"/>
    <lineage>
        <taxon>Bacteria</taxon>
        <taxon>Pseudomonadati</taxon>
        <taxon>Pseudomonadota</taxon>
        <taxon>Gammaproteobacteria</taxon>
        <taxon>Alteromonadales</taxon>
        <taxon>Echinimonadaceae</taxon>
        <taxon>Neiella</taxon>
    </lineage>
</organism>
<accession>A0A8J2U3M9</accession>
<sequence>MVLTLARFDPKFDKQLLLDYQRTKYQVFYHEYGWHSLAVDQHHGIALLDDYDLNSQFFSVDIDGNAVGFLRGTDTAVAFPHASLFAHQQAQLAPLRSASLNALCVNSEYRGKLYTLGDKQMKLGRALLQFAKDYYQAEQFDLLLSSTNAELVVKVFVPAGFSVLEQDINLAGSPTPITNLCLALSSSAKQTFATCQ</sequence>
<keyword evidence="2" id="KW-1185">Reference proteome</keyword>
<dbReference type="Gene3D" id="3.40.630.30">
    <property type="match status" value="1"/>
</dbReference>
<dbReference type="Proteomes" id="UP000619743">
    <property type="component" value="Unassembled WGS sequence"/>
</dbReference>
<dbReference type="RefSeq" id="WP_087505019.1">
    <property type="nucleotide sequence ID" value="NZ_BMDX01000004.1"/>
</dbReference>
<protein>
    <submittedName>
        <fullName evidence="1">Uncharacterized protein</fullName>
    </submittedName>
</protein>
<proteinExistence type="predicted"/>
<dbReference type="CDD" id="cd04301">
    <property type="entry name" value="NAT_SF"/>
    <property type="match status" value="1"/>
</dbReference>
<dbReference type="EMBL" id="BMDX01000004">
    <property type="protein sequence ID" value="GGA71674.1"/>
    <property type="molecule type" value="Genomic_DNA"/>
</dbReference>
<comment type="caution">
    <text evidence="1">The sequence shown here is derived from an EMBL/GenBank/DDBJ whole genome shotgun (WGS) entry which is preliminary data.</text>
</comment>